<evidence type="ECO:0000259" key="9">
    <source>
        <dbReference type="PROSITE" id="PS51160"/>
    </source>
</evidence>
<comment type="caution">
    <text evidence="11">The sequence shown here is derived from an EMBL/GenBank/DDBJ whole genome shotgun (WGS) entry which is preliminary data.</text>
</comment>
<evidence type="ECO:0000256" key="1">
    <source>
        <dbReference type="ARBA" id="ARBA00004711"/>
    </source>
</evidence>
<dbReference type="InterPro" id="IPR017945">
    <property type="entry name" value="DHBP_synth_RibB-like_a/b_dom"/>
</dbReference>
<evidence type="ECO:0000256" key="7">
    <source>
        <dbReference type="ARBA" id="ARBA00048220"/>
    </source>
</evidence>
<dbReference type="Gene3D" id="3.90.870.50">
    <property type="match status" value="1"/>
</dbReference>
<dbReference type="InterPro" id="IPR004421">
    <property type="entry name" value="Carbamoyltransferase_HypF"/>
</dbReference>
<dbReference type="EMBL" id="QMQA01000079">
    <property type="protein sequence ID" value="RLE13744.1"/>
    <property type="molecule type" value="Genomic_DNA"/>
</dbReference>
<accession>A0A662DD61</accession>
<dbReference type="PROSITE" id="PS00150">
    <property type="entry name" value="ACYLPHOSPHATASE_1"/>
    <property type="match status" value="1"/>
</dbReference>
<evidence type="ECO:0000259" key="10">
    <source>
        <dbReference type="PROSITE" id="PS51163"/>
    </source>
</evidence>
<dbReference type="EC" id="3.6.1.7" evidence="8"/>
<comment type="catalytic activity">
    <reaction evidence="7">
        <text>C-terminal L-cysteinyl-[HypE protein] + carbamoyl phosphate + ATP + H2O = C-terminal S-carboxamide-L-cysteinyl-[HypE protein] + AMP + phosphate + diphosphate + H(+)</text>
        <dbReference type="Rhea" id="RHEA:55636"/>
        <dbReference type="Rhea" id="RHEA-COMP:14247"/>
        <dbReference type="Rhea" id="RHEA-COMP:14392"/>
        <dbReference type="ChEBI" id="CHEBI:15377"/>
        <dbReference type="ChEBI" id="CHEBI:15378"/>
        <dbReference type="ChEBI" id="CHEBI:30616"/>
        <dbReference type="ChEBI" id="CHEBI:33019"/>
        <dbReference type="ChEBI" id="CHEBI:43474"/>
        <dbReference type="ChEBI" id="CHEBI:58228"/>
        <dbReference type="ChEBI" id="CHEBI:76913"/>
        <dbReference type="ChEBI" id="CHEBI:139126"/>
        <dbReference type="ChEBI" id="CHEBI:456215"/>
    </reaction>
</comment>
<comment type="catalytic activity">
    <reaction evidence="8">
        <text>an acyl phosphate + H2O = a carboxylate + phosphate + H(+)</text>
        <dbReference type="Rhea" id="RHEA:14965"/>
        <dbReference type="ChEBI" id="CHEBI:15377"/>
        <dbReference type="ChEBI" id="CHEBI:15378"/>
        <dbReference type="ChEBI" id="CHEBI:29067"/>
        <dbReference type="ChEBI" id="CHEBI:43474"/>
        <dbReference type="ChEBI" id="CHEBI:59918"/>
        <dbReference type="EC" id="3.6.1.7"/>
    </reaction>
</comment>
<dbReference type="Pfam" id="PF00708">
    <property type="entry name" value="Acylphosphatase"/>
    <property type="match status" value="1"/>
</dbReference>
<dbReference type="GO" id="GO:0016743">
    <property type="term" value="F:carboxyl- or carbamoyltransferase activity"/>
    <property type="evidence" value="ECO:0007669"/>
    <property type="project" value="InterPro"/>
</dbReference>
<comment type="pathway">
    <text evidence="1">Protein modification; [NiFe] hydrogenase maturation.</text>
</comment>
<dbReference type="GO" id="GO:0003998">
    <property type="term" value="F:acylphosphatase activity"/>
    <property type="evidence" value="ECO:0007669"/>
    <property type="project" value="UniProtKB-EC"/>
</dbReference>
<dbReference type="Pfam" id="PF22521">
    <property type="entry name" value="HypF_C_2"/>
    <property type="match status" value="1"/>
</dbReference>
<dbReference type="PANTHER" id="PTHR42959:SF1">
    <property type="entry name" value="CARBAMOYLTRANSFERASE HYPF"/>
    <property type="match status" value="1"/>
</dbReference>
<evidence type="ECO:0000256" key="4">
    <source>
        <dbReference type="ARBA" id="ARBA00022723"/>
    </source>
</evidence>
<protein>
    <recommendedName>
        <fullName evidence="8">acylphosphatase</fullName>
        <ecNumber evidence="8">3.6.1.7</ecNumber>
    </recommendedName>
</protein>
<organism evidence="11 12">
    <name type="scientific">Aerophobetes bacterium</name>
    <dbReference type="NCBI Taxonomy" id="2030807"/>
    <lineage>
        <taxon>Bacteria</taxon>
        <taxon>Candidatus Aerophobota</taxon>
    </lineage>
</organism>
<name>A0A662DD61_UNCAE</name>
<evidence type="ECO:0000256" key="2">
    <source>
        <dbReference type="ARBA" id="ARBA00008097"/>
    </source>
</evidence>
<evidence type="ECO:0000256" key="5">
    <source>
        <dbReference type="ARBA" id="ARBA00022771"/>
    </source>
</evidence>
<reference evidence="11 12" key="1">
    <citation type="submission" date="2018-06" db="EMBL/GenBank/DDBJ databases">
        <title>Extensive metabolic versatility and redundancy in microbially diverse, dynamic hydrothermal sediments.</title>
        <authorList>
            <person name="Dombrowski N."/>
            <person name="Teske A."/>
            <person name="Baker B.J."/>
        </authorList>
    </citation>
    <scope>NUCLEOTIDE SEQUENCE [LARGE SCALE GENOMIC DNA]</scope>
    <source>
        <strain evidence="11">B3_G15</strain>
    </source>
</reference>
<evidence type="ECO:0000256" key="6">
    <source>
        <dbReference type="ARBA" id="ARBA00022833"/>
    </source>
</evidence>
<evidence type="ECO:0000256" key="3">
    <source>
        <dbReference type="ARBA" id="ARBA00022598"/>
    </source>
</evidence>
<feature type="domain" description="YrdC-like" evidence="10">
    <location>
        <begin position="214"/>
        <end position="399"/>
    </location>
</feature>
<evidence type="ECO:0000313" key="11">
    <source>
        <dbReference type="EMBL" id="RLE13744.1"/>
    </source>
</evidence>
<dbReference type="Gene3D" id="3.30.110.120">
    <property type="match status" value="1"/>
</dbReference>
<dbReference type="InterPro" id="IPR001792">
    <property type="entry name" value="Acylphosphatase-like_dom"/>
</dbReference>
<sequence length="578" mass="66199">MVENSKVLLRKEKEKIVRFHITVKGIVQGVGFRPFIYNLARTHSLSGYVLNNTRGVDIEVEGKREDIELFLEDIRIKPPPLAVIEEVSREEFPPVGYRKFEIKSSRKDEDKFLPISPDISICDDCLKELFDPHDRRYLYPFINCTNCGPRFTIIKDIPYDRQRTTMSSFKMCRDCELEYHDPSNRRFHAQPNACWKCGPSVKLLDEEGKRIKADDPIQTAAEFIRDGKILAVKGIGGYHLACDATKPQVVSKLRERKNRVDKPFALMMLNMEQIKKFCEVSCEEERLLLSPRRPIVLLKRKSEDSLPREIAPGNKYLGVMLPYTPLHYLLLEKVNLPLIMTSGNISEEPIAYKDEDALCRLNKIADAFLVHNREIQIRVDDSVSRIVEGKPMLIRRSRGYAPQPVKLGFEAKKCVLAVGGHLKNTFCFLKGNHAIISHHIGDLENLDALSSLEEGIEHYRKIFYCEPQIIACDMHPNYASTSLAEEYARKNSLPLIPIQHHHAHIASLLAEKHINEKVIGVAFDGSGLGNDKRIWGGEFLVANQKEFERVAHLRYVRLPGGEAAIKEPWRMALSYLYE</sequence>
<feature type="non-terminal residue" evidence="11">
    <location>
        <position position="578"/>
    </location>
</feature>
<keyword evidence="5" id="KW-0863">Zinc-finger</keyword>
<dbReference type="GO" id="GO:0008270">
    <property type="term" value="F:zinc ion binding"/>
    <property type="evidence" value="ECO:0007669"/>
    <property type="project" value="UniProtKB-KW"/>
</dbReference>
<gene>
    <name evidence="11" type="primary">hypF</name>
    <name evidence="11" type="ORF">DRJ04_03730</name>
</gene>
<dbReference type="InterPro" id="IPR041440">
    <property type="entry name" value="HypF_C"/>
</dbReference>
<keyword evidence="6" id="KW-0862">Zinc</keyword>
<keyword evidence="4" id="KW-0479">Metal-binding</keyword>
<dbReference type="InterPro" id="IPR051060">
    <property type="entry name" value="Carbamoyltrans_HypF-like"/>
</dbReference>
<dbReference type="AlphaFoldDB" id="A0A662DD61"/>
<evidence type="ECO:0000313" key="12">
    <source>
        <dbReference type="Proteomes" id="UP000280417"/>
    </source>
</evidence>
<proteinExistence type="inferred from homology"/>
<dbReference type="Pfam" id="PF01300">
    <property type="entry name" value="Sua5_yciO_yrdC"/>
    <property type="match status" value="1"/>
</dbReference>
<dbReference type="Pfam" id="PF17788">
    <property type="entry name" value="HypF_C"/>
    <property type="match status" value="1"/>
</dbReference>
<dbReference type="GO" id="GO:0016874">
    <property type="term" value="F:ligase activity"/>
    <property type="evidence" value="ECO:0007669"/>
    <property type="project" value="UniProtKB-KW"/>
</dbReference>
<keyword evidence="3" id="KW-0436">Ligase</keyword>
<keyword evidence="11" id="KW-0808">Transferase</keyword>
<dbReference type="Gene3D" id="1.10.357.160">
    <property type="match status" value="1"/>
</dbReference>
<feature type="domain" description="Acylphosphatase-like" evidence="9">
    <location>
        <begin position="18"/>
        <end position="104"/>
    </location>
</feature>
<dbReference type="FunFam" id="3.30.110.120:FF:000001">
    <property type="entry name" value="Carbamoyltransferase HypF"/>
    <property type="match status" value="1"/>
</dbReference>
<dbReference type="SUPFAM" id="SSF55821">
    <property type="entry name" value="YrdC/RibB"/>
    <property type="match status" value="1"/>
</dbReference>
<dbReference type="PROSITE" id="PS51160">
    <property type="entry name" value="ACYLPHOSPHATASE_3"/>
    <property type="match status" value="1"/>
</dbReference>
<dbReference type="Pfam" id="PF07503">
    <property type="entry name" value="zf-HYPF"/>
    <property type="match status" value="2"/>
</dbReference>
<dbReference type="InterPro" id="IPR036046">
    <property type="entry name" value="Acylphosphatase-like_dom_sf"/>
</dbReference>
<dbReference type="PROSITE" id="PS51163">
    <property type="entry name" value="YRDC"/>
    <property type="match status" value="1"/>
</dbReference>
<keyword evidence="8" id="KW-0378">Hydrolase</keyword>
<feature type="active site" evidence="8">
    <location>
        <position position="51"/>
    </location>
</feature>
<dbReference type="Gene3D" id="3.30.420.360">
    <property type="match status" value="1"/>
</dbReference>
<comment type="similarity">
    <text evidence="2">Belongs to the carbamoyltransferase HypF family.</text>
</comment>
<dbReference type="GO" id="GO:0003725">
    <property type="term" value="F:double-stranded RNA binding"/>
    <property type="evidence" value="ECO:0007669"/>
    <property type="project" value="InterPro"/>
</dbReference>
<dbReference type="InterPro" id="IPR017968">
    <property type="entry name" value="Acylphosphatase_CS"/>
</dbReference>
<dbReference type="GO" id="GO:0051604">
    <property type="term" value="P:protein maturation"/>
    <property type="evidence" value="ECO:0007669"/>
    <property type="project" value="TreeGrafter"/>
</dbReference>
<dbReference type="Proteomes" id="UP000280417">
    <property type="component" value="Unassembled WGS sequence"/>
</dbReference>
<dbReference type="UniPathway" id="UPA00335"/>
<feature type="active site" evidence="8">
    <location>
        <position position="33"/>
    </location>
</feature>
<evidence type="ECO:0000256" key="8">
    <source>
        <dbReference type="PROSITE-ProRule" id="PRU00520"/>
    </source>
</evidence>
<dbReference type="PANTHER" id="PTHR42959">
    <property type="entry name" value="CARBAMOYLTRANSFERASE"/>
    <property type="match status" value="1"/>
</dbReference>
<dbReference type="NCBIfam" id="TIGR00143">
    <property type="entry name" value="hypF"/>
    <property type="match status" value="1"/>
</dbReference>
<dbReference type="SUPFAM" id="SSF54975">
    <property type="entry name" value="Acylphosphatase/BLUF domain-like"/>
    <property type="match status" value="1"/>
</dbReference>
<dbReference type="InterPro" id="IPR006070">
    <property type="entry name" value="Sua5-like_dom"/>
</dbReference>
<dbReference type="InterPro" id="IPR055128">
    <property type="entry name" value="HypF_C_2"/>
</dbReference>
<dbReference type="InterPro" id="IPR011125">
    <property type="entry name" value="Znf_HypF"/>
</dbReference>